<reference evidence="8 9" key="2">
    <citation type="submission" date="2018-11" db="EMBL/GenBank/DDBJ databases">
        <authorList>
            <consortium name="Pathogen Informatics"/>
        </authorList>
    </citation>
    <scope>NUCLEOTIDE SEQUENCE [LARGE SCALE GENOMIC DNA]</scope>
</reference>
<evidence type="ECO:0000259" key="7">
    <source>
        <dbReference type="Pfam" id="PF13193"/>
    </source>
</evidence>
<evidence type="ECO:0000256" key="2">
    <source>
        <dbReference type="ARBA" id="ARBA00022598"/>
    </source>
</evidence>
<dbReference type="EMBL" id="UYRR01031014">
    <property type="protein sequence ID" value="VDK43506.1"/>
    <property type="molecule type" value="Genomic_DNA"/>
</dbReference>
<dbReference type="AlphaFoldDB" id="A0A158PN67"/>
<dbReference type="InterPro" id="IPR045851">
    <property type="entry name" value="AMP-bd_C_sf"/>
</dbReference>
<dbReference type="SUPFAM" id="SSF56801">
    <property type="entry name" value="Acetyl-CoA synthetase-like"/>
    <property type="match status" value="1"/>
</dbReference>
<dbReference type="Pfam" id="PF13193">
    <property type="entry name" value="AMP-binding_C"/>
    <property type="match status" value="1"/>
</dbReference>
<dbReference type="Proteomes" id="UP000267096">
    <property type="component" value="Unassembled WGS sequence"/>
</dbReference>
<dbReference type="PROSITE" id="PS00455">
    <property type="entry name" value="AMP_BINDING"/>
    <property type="match status" value="1"/>
</dbReference>
<keyword evidence="9" id="KW-1185">Reference proteome</keyword>
<evidence type="ECO:0000313" key="9">
    <source>
        <dbReference type="Proteomes" id="UP000267096"/>
    </source>
</evidence>
<evidence type="ECO:0000256" key="3">
    <source>
        <dbReference type="ARBA" id="ARBA00036527"/>
    </source>
</evidence>
<evidence type="ECO:0000256" key="5">
    <source>
        <dbReference type="ARBA" id="ARBA00048666"/>
    </source>
</evidence>
<dbReference type="GO" id="GO:0005789">
    <property type="term" value="C:endoplasmic reticulum membrane"/>
    <property type="evidence" value="ECO:0007669"/>
    <property type="project" value="TreeGrafter"/>
</dbReference>
<gene>
    <name evidence="8" type="ORF">ASIM_LOCUS10716</name>
</gene>
<dbReference type="GO" id="GO:0044539">
    <property type="term" value="P:long-chain fatty acid import into cell"/>
    <property type="evidence" value="ECO:0007669"/>
    <property type="project" value="TreeGrafter"/>
</dbReference>
<name>A0A158PN67_ANISI</name>
<feature type="domain" description="AMP-dependent synthetase/ligase" evidence="6">
    <location>
        <begin position="111"/>
        <end position="363"/>
    </location>
</feature>
<reference evidence="10" key="1">
    <citation type="submission" date="2016-04" db="UniProtKB">
        <authorList>
            <consortium name="WormBaseParasite"/>
        </authorList>
    </citation>
    <scope>IDENTIFICATION</scope>
</reference>
<accession>A0A158PN67</accession>
<evidence type="ECO:0000259" key="6">
    <source>
        <dbReference type="Pfam" id="PF00501"/>
    </source>
</evidence>
<dbReference type="InterPro" id="IPR020845">
    <property type="entry name" value="AMP-binding_CS"/>
</dbReference>
<dbReference type="GO" id="GO:0005524">
    <property type="term" value="F:ATP binding"/>
    <property type="evidence" value="ECO:0007669"/>
    <property type="project" value="UniProtKB-KW"/>
</dbReference>
<proteinExistence type="inferred from homology"/>
<dbReference type="Pfam" id="PF00501">
    <property type="entry name" value="AMP-binding"/>
    <property type="match status" value="2"/>
</dbReference>
<feature type="domain" description="AMP-dependent synthetase/ligase" evidence="6">
    <location>
        <begin position="13"/>
        <end position="77"/>
    </location>
</feature>
<evidence type="ECO:0000313" key="10">
    <source>
        <dbReference type="WBParaSite" id="ASIM_0001115801-mRNA-1"/>
    </source>
</evidence>
<dbReference type="Gene3D" id="3.30.300.30">
    <property type="match status" value="1"/>
</dbReference>
<dbReference type="Gene3D" id="3.40.50.12780">
    <property type="entry name" value="N-terminal domain of ligase-like"/>
    <property type="match status" value="1"/>
</dbReference>
<comment type="catalytic activity">
    <reaction evidence="3">
        <text>a very long-chain fatty acid + ATP + CoA = a very long-chain fatty acyl-CoA + AMP + diphosphate</text>
        <dbReference type="Rhea" id="RHEA:54536"/>
        <dbReference type="ChEBI" id="CHEBI:30616"/>
        <dbReference type="ChEBI" id="CHEBI:33019"/>
        <dbReference type="ChEBI" id="CHEBI:57287"/>
        <dbReference type="ChEBI" id="CHEBI:58950"/>
        <dbReference type="ChEBI" id="CHEBI:138261"/>
        <dbReference type="ChEBI" id="CHEBI:456215"/>
    </reaction>
    <physiologicalReaction direction="left-to-right" evidence="3">
        <dbReference type="Rhea" id="RHEA:54537"/>
    </physiologicalReaction>
</comment>
<evidence type="ECO:0000313" key="8">
    <source>
        <dbReference type="EMBL" id="VDK43506.1"/>
    </source>
</evidence>
<dbReference type="PANTHER" id="PTHR43107:SF24">
    <property type="entry name" value="AMP-BINDING DOMAIN-CONTAINING PROTEIN"/>
    <property type="match status" value="1"/>
</dbReference>
<keyword evidence="2" id="KW-0436">Ligase</keyword>
<dbReference type="InterPro" id="IPR042099">
    <property type="entry name" value="ANL_N_sf"/>
</dbReference>
<evidence type="ECO:0000256" key="1">
    <source>
        <dbReference type="ARBA" id="ARBA00006432"/>
    </source>
</evidence>
<protein>
    <recommendedName>
        <fullName evidence="4">Long-chain-fatty-acid--CoA ligase</fullName>
    </recommendedName>
</protein>
<dbReference type="InterPro" id="IPR000873">
    <property type="entry name" value="AMP-dep_synth/lig_dom"/>
</dbReference>
<dbReference type="PANTHER" id="PTHR43107">
    <property type="entry name" value="LONG-CHAIN FATTY ACID TRANSPORT PROTEIN"/>
    <property type="match status" value="1"/>
</dbReference>
<dbReference type="WBParaSite" id="ASIM_0001115801-mRNA-1">
    <property type="protein sequence ID" value="ASIM_0001115801-mRNA-1"/>
    <property type="gene ID" value="ASIM_0001115801"/>
</dbReference>
<dbReference type="OrthoDB" id="288590at2759"/>
<evidence type="ECO:0000256" key="4">
    <source>
        <dbReference type="ARBA" id="ARBA00041297"/>
    </source>
</evidence>
<dbReference type="InterPro" id="IPR025110">
    <property type="entry name" value="AMP-bd_C"/>
</dbReference>
<dbReference type="GO" id="GO:0004467">
    <property type="term" value="F:long-chain fatty acid-CoA ligase activity"/>
    <property type="evidence" value="ECO:0007669"/>
    <property type="project" value="TreeGrafter"/>
</dbReference>
<comment type="catalytic activity">
    <reaction evidence="5">
        <text>tetracosanoate + ATP + CoA = tetracosanoyl-CoA + AMP + diphosphate</text>
        <dbReference type="Rhea" id="RHEA:33639"/>
        <dbReference type="ChEBI" id="CHEBI:30616"/>
        <dbReference type="ChEBI" id="CHEBI:31014"/>
        <dbReference type="ChEBI" id="CHEBI:33019"/>
        <dbReference type="ChEBI" id="CHEBI:57287"/>
        <dbReference type="ChEBI" id="CHEBI:65052"/>
        <dbReference type="ChEBI" id="CHEBI:456215"/>
    </reaction>
    <physiologicalReaction direction="left-to-right" evidence="5">
        <dbReference type="Rhea" id="RHEA:33640"/>
    </physiologicalReaction>
</comment>
<sequence length="585" mass="67064">MIANRPMHEIFLENVRKCPNKEAYVEIGTHRRVTFMQFNDLTNRYANFFKDEGYEFGDVISLFMSNSIDYVAVWMGLTLETVFGNGLMNQCKIYVIDTTAENHLNVFHIKDKILKQKADEPKSPSSLNFQSILCYIYTSGTTGHPKPAIIKHFSTFCHYVNEMSVIMQACNEPKLRFYVMVMGCGKSFNIMSTDRIYVTMPMYHSSAGIIGVGQALLNASTCVIRKKFSASNFWIDCINYECTVSQYIGEMCRYLLAQKEIPEEKLHKVRLMYGNGLRIEIWRDFVTRFHIAKIGEFYGSTEGNSNIVNIDNRIGACGFFPVYAFLAPVYPVRLLKTDEKTGEILRNKNGLCIACRPGETGEMVGLIKNNDLLLRFEGYVNNEETNKKIIRNAFRFGDAVFSSGDLIYWDEYGYLYFKDRRGDTFRYGTRLGQLPLGRFLESIENQSERKIPRHHADKWKGENVSTTEVEGILQPIKELSNIIVYGVEIPTVIFCVTEQEGRAGMVAVVSKEGTSHDQLIDKISSRLKANLPQYAIPVFLRFCDKLDMTGTFKLKKVNLQRDGFNLERCCDDAIYLWNSSNAKYM</sequence>
<feature type="domain" description="AMP-binding enzyme C-terminal" evidence="7">
    <location>
        <begin position="468"/>
        <end position="553"/>
    </location>
</feature>
<organism evidence="10">
    <name type="scientific">Anisakis simplex</name>
    <name type="common">Herring worm</name>
    <dbReference type="NCBI Taxonomy" id="6269"/>
    <lineage>
        <taxon>Eukaryota</taxon>
        <taxon>Metazoa</taxon>
        <taxon>Ecdysozoa</taxon>
        <taxon>Nematoda</taxon>
        <taxon>Chromadorea</taxon>
        <taxon>Rhabditida</taxon>
        <taxon>Spirurina</taxon>
        <taxon>Ascaridomorpha</taxon>
        <taxon>Ascaridoidea</taxon>
        <taxon>Anisakidae</taxon>
        <taxon>Anisakis</taxon>
        <taxon>Anisakis simplex complex</taxon>
    </lineage>
</organism>
<comment type="similarity">
    <text evidence="1">Belongs to the ATP-dependent AMP-binding enzyme family.</text>
</comment>
<dbReference type="GO" id="GO:0005886">
    <property type="term" value="C:plasma membrane"/>
    <property type="evidence" value="ECO:0007669"/>
    <property type="project" value="TreeGrafter"/>
</dbReference>
<dbReference type="GO" id="GO:0005324">
    <property type="term" value="F:long-chain fatty acid transmembrane transporter activity"/>
    <property type="evidence" value="ECO:0007669"/>
    <property type="project" value="TreeGrafter"/>
</dbReference>